<evidence type="ECO:0000256" key="1">
    <source>
        <dbReference type="SAM" id="MobiDB-lite"/>
    </source>
</evidence>
<dbReference type="VEuPathDB" id="FungiDB:AeMF1_002611"/>
<comment type="caution">
    <text evidence="3">The sequence shown here is derived from an EMBL/GenBank/DDBJ whole genome shotgun (WGS) entry which is preliminary data.</text>
</comment>
<sequence length="340" mass="38730">MGLCTSIEAIPVQPPRPVVPQRPQRPERPQRETKHHQSHVTQQHDPSIDWSRFRALVPLRQEFFIRPQDIEFVRRLPSAMNITCLVHVHGEAVVLKAVPQDGRDTRAAMQSLVAEIKNMSRIHHPNIVDFRGFTFMKSLGLCAAFESMQTKSLWDVLSHPKLTARLSWPKQKIQYAIDVCRALDYMHSLRPKLIHRNVKASKVRLNHGFRVAKLSGFDLARDQTFEKTMTKAGLGDIQWSAPELLIDGDYSELVDIYAFGVLLVELDTCEVPLKAAIRRMSDVELHTALKTGRLRPAPSSSCPPEVAKVIKHCLQFDPRNRPSSSRLLRMLLAVQTNLNR</sequence>
<evidence type="ECO:0000259" key="2">
    <source>
        <dbReference type="PROSITE" id="PS50011"/>
    </source>
</evidence>
<evidence type="ECO:0000313" key="3">
    <source>
        <dbReference type="EMBL" id="KAF0729923.1"/>
    </source>
</evidence>
<dbReference type="InterPro" id="IPR000719">
    <property type="entry name" value="Prot_kinase_dom"/>
</dbReference>
<evidence type="ECO:0000313" key="4">
    <source>
        <dbReference type="Proteomes" id="UP000481153"/>
    </source>
</evidence>
<dbReference type="Gene3D" id="1.10.510.10">
    <property type="entry name" value="Transferase(Phosphotransferase) domain 1"/>
    <property type="match status" value="1"/>
</dbReference>
<dbReference type="InterPro" id="IPR011009">
    <property type="entry name" value="Kinase-like_dom_sf"/>
</dbReference>
<gene>
    <name evidence="3" type="ORF">Ae201684_012562</name>
</gene>
<dbReference type="GO" id="GO:0004674">
    <property type="term" value="F:protein serine/threonine kinase activity"/>
    <property type="evidence" value="ECO:0007669"/>
    <property type="project" value="TreeGrafter"/>
</dbReference>
<keyword evidence="4" id="KW-1185">Reference proteome</keyword>
<dbReference type="Gene3D" id="3.30.200.20">
    <property type="entry name" value="Phosphorylase Kinase, domain 1"/>
    <property type="match status" value="1"/>
</dbReference>
<dbReference type="OrthoDB" id="60033at2759"/>
<proteinExistence type="predicted"/>
<name>A0A6G0WR41_9STRA</name>
<reference evidence="3 4" key="1">
    <citation type="submission" date="2019-07" db="EMBL/GenBank/DDBJ databases">
        <title>Genomics analysis of Aphanomyces spp. identifies a new class of oomycete effector associated with host adaptation.</title>
        <authorList>
            <person name="Gaulin E."/>
        </authorList>
    </citation>
    <scope>NUCLEOTIDE SEQUENCE [LARGE SCALE GENOMIC DNA]</scope>
    <source>
        <strain evidence="3 4">ATCC 201684</strain>
    </source>
</reference>
<dbReference type="Proteomes" id="UP000481153">
    <property type="component" value="Unassembled WGS sequence"/>
</dbReference>
<dbReference type="GO" id="GO:0005524">
    <property type="term" value="F:ATP binding"/>
    <property type="evidence" value="ECO:0007669"/>
    <property type="project" value="InterPro"/>
</dbReference>
<dbReference type="InterPro" id="IPR051681">
    <property type="entry name" value="Ser/Thr_Kinases-Pseudokinases"/>
</dbReference>
<dbReference type="EMBL" id="VJMJ01000159">
    <property type="protein sequence ID" value="KAF0729923.1"/>
    <property type="molecule type" value="Genomic_DNA"/>
</dbReference>
<accession>A0A6G0WR41</accession>
<dbReference type="Pfam" id="PF07714">
    <property type="entry name" value="PK_Tyr_Ser-Thr"/>
    <property type="match status" value="1"/>
</dbReference>
<dbReference type="InterPro" id="IPR001245">
    <property type="entry name" value="Ser-Thr/Tyr_kinase_cat_dom"/>
</dbReference>
<protein>
    <recommendedName>
        <fullName evidence="2">Protein kinase domain-containing protein</fullName>
    </recommendedName>
</protein>
<feature type="domain" description="Protein kinase" evidence="2">
    <location>
        <begin position="70"/>
        <end position="338"/>
    </location>
</feature>
<feature type="region of interest" description="Disordered" evidence="1">
    <location>
        <begin position="1"/>
        <end position="46"/>
    </location>
</feature>
<dbReference type="PANTHER" id="PTHR44329">
    <property type="entry name" value="SERINE/THREONINE-PROTEIN KINASE TNNI3K-RELATED"/>
    <property type="match status" value="1"/>
</dbReference>
<organism evidence="3 4">
    <name type="scientific">Aphanomyces euteiches</name>
    <dbReference type="NCBI Taxonomy" id="100861"/>
    <lineage>
        <taxon>Eukaryota</taxon>
        <taxon>Sar</taxon>
        <taxon>Stramenopiles</taxon>
        <taxon>Oomycota</taxon>
        <taxon>Saprolegniomycetes</taxon>
        <taxon>Saprolegniales</taxon>
        <taxon>Verrucalvaceae</taxon>
        <taxon>Aphanomyces</taxon>
    </lineage>
</organism>
<dbReference type="AlphaFoldDB" id="A0A6G0WR41"/>
<dbReference type="SUPFAM" id="SSF56112">
    <property type="entry name" value="Protein kinase-like (PK-like)"/>
    <property type="match status" value="1"/>
</dbReference>
<dbReference type="PROSITE" id="PS50011">
    <property type="entry name" value="PROTEIN_KINASE_DOM"/>
    <property type="match status" value="1"/>
</dbReference>
<dbReference type="PANTHER" id="PTHR44329:SF214">
    <property type="entry name" value="PROTEIN KINASE DOMAIN-CONTAINING PROTEIN"/>
    <property type="match status" value="1"/>
</dbReference>